<sequence>MRIQQAAFLALASLLILALGDAVSFTHDDALDAASSGVPARLDMAAKYPAPGPQCNACVGMKMIFMAEVTEVCPDGSTVTETITESVSTLTHSICATSSTNRPCYPCVMSPTPSLGDAATVTVTSCAAAIDPTVTITIQRCDTCTSSTYTGTFPTCTPGESCGRCSPYTGSPYRGSTSSPGISGSCSESGNATLVPMTTTVTSTSTVTGCTSSPPGDPNAPSSTSSTGSPTLAATNTPYKPTTAAPPEVTAAGARCMTVGWIWAIGLAAMVCVVLGL</sequence>
<evidence type="ECO:0000256" key="2">
    <source>
        <dbReference type="SAM" id="Phobius"/>
    </source>
</evidence>
<evidence type="ECO:0000256" key="1">
    <source>
        <dbReference type="SAM" id="MobiDB-lite"/>
    </source>
</evidence>
<feature type="transmembrane region" description="Helical" evidence="2">
    <location>
        <begin position="258"/>
        <end position="276"/>
    </location>
</feature>
<reference evidence="4" key="1">
    <citation type="journal article" date="2023" name="Mol. Phylogenet. Evol.">
        <title>Genome-scale phylogeny and comparative genomics of the fungal order Sordariales.</title>
        <authorList>
            <person name="Hensen N."/>
            <person name="Bonometti L."/>
            <person name="Westerberg I."/>
            <person name="Brannstrom I.O."/>
            <person name="Guillou S."/>
            <person name="Cros-Aarteil S."/>
            <person name="Calhoun S."/>
            <person name="Haridas S."/>
            <person name="Kuo A."/>
            <person name="Mondo S."/>
            <person name="Pangilinan J."/>
            <person name="Riley R."/>
            <person name="LaButti K."/>
            <person name="Andreopoulos B."/>
            <person name="Lipzen A."/>
            <person name="Chen C."/>
            <person name="Yan M."/>
            <person name="Daum C."/>
            <person name="Ng V."/>
            <person name="Clum A."/>
            <person name="Steindorff A."/>
            <person name="Ohm R.A."/>
            <person name="Martin F."/>
            <person name="Silar P."/>
            <person name="Natvig D.O."/>
            <person name="Lalanne C."/>
            <person name="Gautier V."/>
            <person name="Ament-Velasquez S.L."/>
            <person name="Kruys A."/>
            <person name="Hutchinson M.I."/>
            <person name="Powell A.J."/>
            <person name="Barry K."/>
            <person name="Miller A.N."/>
            <person name="Grigoriev I.V."/>
            <person name="Debuchy R."/>
            <person name="Gladieux P."/>
            <person name="Hiltunen Thoren M."/>
            <person name="Johannesson H."/>
        </authorList>
    </citation>
    <scope>NUCLEOTIDE SEQUENCE</scope>
    <source>
        <strain evidence="4">CBS 333.67</strain>
    </source>
</reference>
<feature type="region of interest" description="Disordered" evidence="1">
    <location>
        <begin position="205"/>
        <end position="246"/>
    </location>
</feature>
<dbReference type="AlphaFoldDB" id="A0AAJ0GTE0"/>
<organism evidence="4 5">
    <name type="scientific">Chaetomium strumarium</name>
    <dbReference type="NCBI Taxonomy" id="1170767"/>
    <lineage>
        <taxon>Eukaryota</taxon>
        <taxon>Fungi</taxon>
        <taxon>Dikarya</taxon>
        <taxon>Ascomycota</taxon>
        <taxon>Pezizomycotina</taxon>
        <taxon>Sordariomycetes</taxon>
        <taxon>Sordariomycetidae</taxon>
        <taxon>Sordariales</taxon>
        <taxon>Chaetomiaceae</taxon>
        <taxon>Chaetomium</taxon>
    </lineage>
</organism>
<accession>A0AAJ0GTE0</accession>
<gene>
    <name evidence="4" type="ORF">B0T15DRAFT_208135</name>
</gene>
<keyword evidence="3" id="KW-0732">Signal</keyword>
<keyword evidence="5" id="KW-1185">Reference proteome</keyword>
<name>A0AAJ0GTE0_9PEZI</name>
<comment type="caution">
    <text evidence="4">The sequence shown here is derived from an EMBL/GenBank/DDBJ whole genome shotgun (WGS) entry which is preliminary data.</text>
</comment>
<keyword evidence="2" id="KW-1133">Transmembrane helix</keyword>
<keyword evidence="2" id="KW-0472">Membrane</keyword>
<dbReference type="GeneID" id="87881469"/>
<dbReference type="Proteomes" id="UP001273166">
    <property type="component" value="Unassembled WGS sequence"/>
</dbReference>
<protein>
    <submittedName>
        <fullName evidence="4">Uncharacterized protein</fullName>
    </submittedName>
</protein>
<proteinExistence type="predicted"/>
<reference evidence="4" key="2">
    <citation type="submission" date="2023-06" db="EMBL/GenBank/DDBJ databases">
        <authorList>
            <consortium name="Lawrence Berkeley National Laboratory"/>
            <person name="Mondo S.J."/>
            <person name="Hensen N."/>
            <person name="Bonometti L."/>
            <person name="Westerberg I."/>
            <person name="Brannstrom I.O."/>
            <person name="Guillou S."/>
            <person name="Cros-Aarteil S."/>
            <person name="Calhoun S."/>
            <person name="Haridas S."/>
            <person name="Kuo A."/>
            <person name="Pangilinan J."/>
            <person name="Riley R."/>
            <person name="Labutti K."/>
            <person name="Andreopoulos B."/>
            <person name="Lipzen A."/>
            <person name="Chen C."/>
            <person name="Yanf M."/>
            <person name="Daum C."/>
            <person name="Ng V."/>
            <person name="Clum A."/>
            <person name="Steindorff A."/>
            <person name="Ohm R."/>
            <person name="Martin F."/>
            <person name="Silar P."/>
            <person name="Natvig D."/>
            <person name="Lalanne C."/>
            <person name="Gautier V."/>
            <person name="Ament-Velasquez S.L."/>
            <person name="Kruys A."/>
            <person name="Hutchinson M.I."/>
            <person name="Powell A.J."/>
            <person name="Barry K."/>
            <person name="Miller A.N."/>
            <person name="Grigoriev I.V."/>
            <person name="Debuchy R."/>
            <person name="Gladieux P."/>
            <person name="Thoren M.H."/>
            <person name="Johannesson H."/>
        </authorList>
    </citation>
    <scope>NUCLEOTIDE SEQUENCE</scope>
    <source>
        <strain evidence="4">CBS 333.67</strain>
    </source>
</reference>
<feature type="signal peptide" evidence="3">
    <location>
        <begin position="1"/>
        <end position="22"/>
    </location>
</feature>
<dbReference type="RefSeq" id="XP_062721524.1">
    <property type="nucleotide sequence ID" value="XM_062862640.1"/>
</dbReference>
<evidence type="ECO:0000313" key="4">
    <source>
        <dbReference type="EMBL" id="KAK3305744.1"/>
    </source>
</evidence>
<evidence type="ECO:0000256" key="3">
    <source>
        <dbReference type="SAM" id="SignalP"/>
    </source>
</evidence>
<feature type="chain" id="PRO_5042533732" evidence="3">
    <location>
        <begin position="23"/>
        <end position="277"/>
    </location>
</feature>
<dbReference type="EMBL" id="JAUDZG010000004">
    <property type="protein sequence ID" value="KAK3305744.1"/>
    <property type="molecule type" value="Genomic_DNA"/>
</dbReference>
<evidence type="ECO:0000313" key="5">
    <source>
        <dbReference type="Proteomes" id="UP001273166"/>
    </source>
</evidence>
<keyword evidence="2" id="KW-0812">Transmembrane</keyword>